<dbReference type="EMBL" id="FXZI01000015">
    <property type="protein sequence ID" value="SMY03548.1"/>
    <property type="molecule type" value="Genomic_DNA"/>
</dbReference>
<evidence type="ECO:0000313" key="24">
    <source>
        <dbReference type="EMBL" id="SMX95302.1"/>
    </source>
</evidence>
<evidence type="ECO:0000313" key="21">
    <source>
        <dbReference type="EMBL" id="PCC49083.1"/>
    </source>
</evidence>
<dbReference type="EC" id="2.7.7.6" evidence="6 8"/>
<evidence type="ECO:0000313" key="31">
    <source>
        <dbReference type="Proteomes" id="UP000218377"/>
    </source>
</evidence>
<dbReference type="GO" id="GO:0000428">
    <property type="term" value="C:DNA-directed RNA polymerase complex"/>
    <property type="evidence" value="ECO:0007669"/>
    <property type="project" value="UniProtKB-KW"/>
</dbReference>
<dbReference type="OrthoDB" id="9803954at2"/>
<dbReference type="Gene3D" id="2.40.50.150">
    <property type="match status" value="1"/>
</dbReference>
<evidence type="ECO:0000313" key="32">
    <source>
        <dbReference type="Proteomes" id="UP000218620"/>
    </source>
</evidence>
<organism evidence="15 27">
    <name type="scientific">Brevibacterium aurantiacum</name>
    <dbReference type="NCBI Taxonomy" id="273384"/>
    <lineage>
        <taxon>Bacteria</taxon>
        <taxon>Bacillati</taxon>
        <taxon>Actinomycetota</taxon>
        <taxon>Actinomycetes</taxon>
        <taxon>Micrococcales</taxon>
        <taxon>Brevibacteriaceae</taxon>
        <taxon>Brevibacterium</taxon>
    </lineage>
</organism>
<dbReference type="InterPro" id="IPR037034">
    <property type="entry name" value="RNA_pol_Rpb2_2_sf"/>
</dbReference>
<dbReference type="SUPFAM" id="SSF64484">
    <property type="entry name" value="beta and beta-prime subunits of DNA dependent RNA-polymerase"/>
    <property type="match status" value="1"/>
</dbReference>
<evidence type="ECO:0000313" key="36">
    <source>
        <dbReference type="Proteomes" id="UP000282731"/>
    </source>
</evidence>
<dbReference type="RefSeq" id="WP_009883584.1">
    <property type="nucleotide sequence ID" value="NZ_AAGP01000019.1"/>
</dbReference>
<feature type="domain" description="DNA-directed RNA polymerase subunit 2 hybrid-binding" evidence="9">
    <location>
        <begin position="630"/>
        <end position="1045"/>
    </location>
</feature>
<dbReference type="PANTHER" id="PTHR20856">
    <property type="entry name" value="DNA-DIRECTED RNA POLYMERASE I SUBUNIT 2"/>
    <property type="match status" value="1"/>
</dbReference>
<dbReference type="Gene3D" id="3.90.1800.10">
    <property type="entry name" value="RNA polymerase alpha subunit dimerisation domain"/>
    <property type="match status" value="1"/>
</dbReference>
<reference evidence="35" key="4">
    <citation type="submission" date="2017-03" db="EMBL/GenBank/DDBJ databases">
        <authorList>
            <person name="Monnet C."/>
        </authorList>
    </citation>
    <scope>NUCLEOTIDE SEQUENCE [LARGE SCALE GENOMIC DNA]</scope>
    <source>
        <strain evidence="35">ATCC 9175</strain>
    </source>
</reference>
<evidence type="ECO:0000313" key="17">
    <source>
        <dbReference type="EMBL" id="AZT96639.1"/>
    </source>
</evidence>
<dbReference type="EMBL" id="CP025334">
    <property type="protein sequence ID" value="AZT96639.1"/>
    <property type="molecule type" value="Genomic_DNA"/>
</dbReference>
<comment type="catalytic activity">
    <reaction evidence="5 6 8">
        <text>RNA(n) + a ribonucleoside 5'-triphosphate = RNA(n+1) + diphosphate</text>
        <dbReference type="Rhea" id="RHEA:21248"/>
        <dbReference type="Rhea" id="RHEA-COMP:14527"/>
        <dbReference type="Rhea" id="RHEA-COMP:17342"/>
        <dbReference type="ChEBI" id="CHEBI:33019"/>
        <dbReference type="ChEBI" id="CHEBI:61557"/>
        <dbReference type="ChEBI" id="CHEBI:140395"/>
        <dbReference type="EC" id="2.7.7.6"/>
    </reaction>
</comment>
<dbReference type="eggNOG" id="COG0085">
    <property type="taxonomic scope" value="Bacteria"/>
</dbReference>
<reference evidence="26 38" key="7">
    <citation type="submission" date="2018-10" db="EMBL/GenBank/DDBJ databases">
        <title>Brevibacterium genomes from Austrain hard cheese rinds.</title>
        <authorList>
            <person name="Anast J.M."/>
            <person name="Dzieciol M."/>
            <person name="Schultz D.L."/>
            <person name="Mann E."/>
            <person name="Wagner M."/>
            <person name="Schmitz-Esser S."/>
        </authorList>
    </citation>
    <scope>NUCLEOTIDE SEQUENCE [LARGE SCALE GENOMIC DNA]</scope>
    <source>
        <strain evidence="26 38">L261</strain>
    </source>
</reference>
<dbReference type="InterPro" id="IPR007641">
    <property type="entry name" value="RNA_pol_Rpb2_7"/>
</dbReference>
<dbReference type="EMBL" id="FXYZ01000015">
    <property type="protein sequence ID" value="SMX95302.1"/>
    <property type="molecule type" value="Genomic_DNA"/>
</dbReference>
<evidence type="ECO:0000313" key="26">
    <source>
        <dbReference type="EMBL" id="TGD37215.1"/>
    </source>
</evidence>
<dbReference type="InterPro" id="IPR015712">
    <property type="entry name" value="DNA-dir_RNA_pol_su2"/>
</dbReference>
<dbReference type="Proteomes" id="UP000297736">
    <property type="component" value="Unassembled WGS sequence"/>
</dbReference>
<dbReference type="InterPro" id="IPR007644">
    <property type="entry name" value="RNA_pol_bsu_protrusion"/>
</dbReference>
<dbReference type="EMBL" id="RHFF01000018">
    <property type="protein sequence ID" value="TGD37215.1"/>
    <property type="molecule type" value="Genomic_DNA"/>
</dbReference>
<dbReference type="AlphaFoldDB" id="A0A1D7W1R4"/>
<dbReference type="Pfam" id="PF04561">
    <property type="entry name" value="RNA_pol_Rpb2_2"/>
    <property type="match status" value="1"/>
</dbReference>
<comment type="similarity">
    <text evidence="6 7">Belongs to the RNA polymerase beta chain family.</text>
</comment>
<feature type="domain" description="RNA polymerase Rpb2" evidence="11">
    <location>
        <begin position="164"/>
        <end position="363"/>
    </location>
</feature>
<evidence type="ECO:0000256" key="1">
    <source>
        <dbReference type="ARBA" id="ARBA00022478"/>
    </source>
</evidence>
<keyword evidence="3 6" id="KW-0548">Nucleotidyltransferase</keyword>
<dbReference type="GO" id="GO:0032549">
    <property type="term" value="F:ribonucleoside binding"/>
    <property type="evidence" value="ECO:0007669"/>
    <property type="project" value="InterPro"/>
</dbReference>
<dbReference type="Proteomes" id="UP000094793">
    <property type="component" value="Chromosome"/>
</dbReference>
<dbReference type="EMBL" id="NRGQ01000010">
    <property type="protein sequence ID" value="PCC42960.1"/>
    <property type="molecule type" value="Genomic_DNA"/>
</dbReference>
<evidence type="ECO:0000313" key="20">
    <source>
        <dbReference type="EMBL" id="PCC45683.1"/>
    </source>
</evidence>
<dbReference type="EMBL" id="NRGO01000017">
    <property type="protein sequence ID" value="PCC49083.1"/>
    <property type="molecule type" value="Genomic_DNA"/>
</dbReference>
<evidence type="ECO:0000313" key="27">
    <source>
        <dbReference type="Proteomes" id="UP000094793"/>
    </source>
</evidence>
<dbReference type="InterPro" id="IPR042107">
    <property type="entry name" value="DNA-dir_RNA_pol_bsu_ext_1_sf"/>
</dbReference>
<evidence type="ECO:0000256" key="2">
    <source>
        <dbReference type="ARBA" id="ARBA00022679"/>
    </source>
</evidence>
<dbReference type="EMBL" id="NRGX01000001">
    <property type="protein sequence ID" value="PCC19290.1"/>
    <property type="molecule type" value="Genomic_DNA"/>
</dbReference>
<dbReference type="Proteomes" id="UP000218620">
    <property type="component" value="Unassembled WGS sequence"/>
</dbReference>
<dbReference type="Proteomes" id="UP000218377">
    <property type="component" value="Unassembled WGS sequence"/>
</dbReference>
<evidence type="ECO:0000256" key="6">
    <source>
        <dbReference type="HAMAP-Rule" id="MF_01321"/>
    </source>
</evidence>
<evidence type="ECO:0000313" key="18">
    <source>
        <dbReference type="EMBL" id="PCC19290.1"/>
    </source>
</evidence>
<dbReference type="NCBIfam" id="NF001616">
    <property type="entry name" value="PRK00405.1"/>
    <property type="match status" value="1"/>
</dbReference>
<evidence type="ECO:0000256" key="4">
    <source>
        <dbReference type="ARBA" id="ARBA00023163"/>
    </source>
</evidence>
<dbReference type="EMBL" id="NRGP01000020">
    <property type="protein sequence ID" value="PCC45683.1"/>
    <property type="molecule type" value="Genomic_DNA"/>
</dbReference>
<evidence type="ECO:0000313" key="35">
    <source>
        <dbReference type="Proteomes" id="UP000234525"/>
    </source>
</evidence>
<evidence type="ECO:0000259" key="13">
    <source>
        <dbReference type="Pfam" id="PF04565"/>
    </source>
</evidence>
<gene>
    <name evidence="6 16" type="primary">rpoB</name>
    <name evidence="23" type="ORF">BAUR9175_02653</name>
    <name evidence="24" type="ORF">BAURA63_03013</name>
    <name evidence="25" type="ORF">BAURA86_03393</name>
    <name evidence="15" type="ORF">BLSMQ_1210</name>
    <name evidence="22" type="ORF">CIK59_14025</name>
    <name evidence="21" type="ORF">CIK62_15035</name>
    <name evidence="20" type="ORF">CIK64_14165</name>
    <name evidence="19" type="ORF">CIK65_09980</name>
    <name evidence="18" type="ORF">CIK79_13970</name>
    <name evidence="16" type="ORF">CXR23_06440</name>
    <name evidence="17" type="ORF">CXR27_06220</name>
    <name evidence="26" type="ORF">EB834_16350</name>
</gene>
<evidence type="ECO:0000259" key="12">
    <source>
        <dbReference type="Pfam" id="PF04563"/>
    </source>
</evidence>
<evidence type="ECO:0000313" key="34">
    <source>
        <dbReference type="Proteomes" id="UP000234327"/>
    </source>
</evidence>
<dbReference type="Proteomes" id="UP000217720">
    <property type="component" value="Unassembled WGS sequence"/>
</dbReference>
<evidence type="ECO:0000313" key="37">
    <source>
        <dbReference type="Proteomes" id="UP000283000"/>
    </source>
</evidence>
<evidence type="ECO:0000313" key="23">
    <source>
        <dbReference type="EMBL" id="SMX89262.1"/>
    </source>
</evidence>
<evidence type="ECO:0000256" key="3">
    <source>
        <dbReference type="ARBA" id="ARBA00022695"/>
    </source>
</evidence>
<reference evidence="36 37" key="6">
    <citation type="submission" date="2017-12" db="EMBL/GenBank/DDBJ databases">
        <authorList>
            <person name="Levesque S."/>
        </authorList>
    </citation>
    <scope>NUCLEOTIDE SEQUENCE [LARGE SCALE GENOMIC DNA]</scope>
    <source>
        <strain evidence="16 37">SMQ-1417</strain>
        <strain evidence="17 36">SMQ-1420</strain>
    </source>
</reference>
<dbReference type="InterPro" id="IPR007645">
    <property type="entry name" value="RNA_pol_Rpb2_3"/>
</dbReference>
<evidence type="ECO:0000313" key="29">
    <source>
        <dbReference type="Proteomes" id="UP000217720"/>
    </source>
</evidence>
<reference evidence="33 34" key="5">
    <citation type="submission" date="2017-03" db="EMBL/GenBank/DDBJ databases">
        <authorList>
            <person name="Afonso C.L."/>
            <person name="Miller P.J."/>
            <person name="Scott M.A."/>
            <person name="Spackman E."/>
            <person name="Goraichik I."/>
            <person name="Dimitrov K.M."/>
            <person name="Suarez D.L."/>
            <person name="Swayne D.E."/>
        </authorList>
    </citation>
    <scope>NUCLEOTIDE SEQUENCE [LARGE SCALE GENOMIC DNA]</scope>
    <source>
        <strain evidence="24">6</strain>
        <strain evidence="34">6(3)</strain>
        <strain evidence="25">8</strain>
        <strain evidence="33">8(6)</strain>
        <strain evidence="23">ATCC 9175</strain>
    </source>
</reference>
<dbReference type="GO" id="GO:0003899">
    <property type="term" value="F:DNA-directed RNA polymerase activity"/>
    <property type="evidence" value="ECO:0007669"/>
    <property type="project" value="UniProtKB-UniRule"/>
</dbReference>
<reference evidence="15" key="1">
    <citation type="submission" date="2016-09" db="EMBL/GenBank/DDBJ databases">
        <title>Complete Genome Sequence of Brevibacterium aurantiacum SMQ-1335.</title>
        <authorList>
            <person name="de Melo A.G."/>
            <person name="Labrie S.J."/>
            <person name="Dumaresq J."/>
            <person name="Roberts R.J."/>
            <person name="Tremblay D.M."/>
            <person name="Moineau S."/>
        </authorList>
    </citation>
    <scope>NUCLEOTIDE SEQUENCE</scope>
    <source>
        <strain evidence="15">SMQ-1335</strain>
    </source>
</reference>
<dbReference type="InterPro" id="IPR007121">
    <property type="entry name" value="RNA_pol_bsu_CS"/>
</dbReference>
<dbReference type="InterPro" id="IPR014724">
    <property type="entry name" value="RNA_pol_RPB2_OB-fold"/>
</dbReference>
<dbReference type="KEGG" id="blin:BLSMQ_1210"/>
<dbReference type="CDD" id="cd00653">
    <property type="entry name" value="RNA_pol_B_RPB2"/>
    <property type="match status" value="1"/>
</dbReference>
<dbReference type="Gene3D" id="2.40.50.100">
    <property type="match status" value="1"/>
</dbReference>
<evidence type="ECO:0000256" key="7">
    <source>
        <dbReference type="RuleBase" id="RU000434"/>
    </source>
</evidence>
<evidence type="ECO:0000313" key="15">
    <source>
        <dbReference type="EMBL" id="AOP52920.1"/>
    </source>
</evidence>
<comment type="function">
    <text evidence="6 8">DNA-dependent RNA polymerase catalyzes the transcription of DNA into RNA using the four ribonucleoside triphosphates as substrates.</text>
</comment>
<evidence type="ECO:0000313" key="25">
    <source>
        <dbReference type="EMBL" id="SMY03548.1"/>
    </source>
</evidence>
<reference evidence="28 29" key="3">
    <citation type="journal article" date="2017" name="Elife">
        <title>Extensive horizontal gene transfer in cheese-associated bacteria.</title>
        <authorList>
            <person name="Bonham K.S."/>
            <person name="Wolfe B.E."/>
            <person name="Dutton R.J."/>
        </authorList>
    </citation>
    <scope>NUCLEOTIDE SEQUENCE [LARGE SCALE GENOMIC DNA]</scope>
    <source>
        <strain evidence="22 30">738_8</strain>
        <strain evidence="21 29">900_6</strain>
        <strain evidence="20 28">947_7</strain>
        <strain evidence="19 32">962_8</strain>
        <strain evidence="18 31">JB5</strain>
    </source>
</reference>
<feature type="domain" description="RNA polymerase Rpb2" evidence="10">
    <location>
        <begin position="1047"/>
        <end position="1121"/>
    </location>
</feature>
<dbReference type="InterPro" id="IPR007120">
    <property type="entry name" value="DNA-dir_RNAP_su2_dom"/>
</dbReference>
<evidence type="ECO:0000259" key="9">
    <source>
        <dbReference type="Pfam" id="PF00562"/>
    </source>
</evidence>
<dbReference type="Pfam" id="PF04560">
    <property type="entry name" value="RNA_pol_Rpb2_7"/>
    <property type="match status" value="1"/>
</dbReference>
<reference evidence="36 37" key="8">
    <citation type="submission" date="2019-01" db="EMBL/GenBank/DDBJ databases">
        <title>Comparative genomic analysis of Brevibacterium aurantiacum sheds light on its evolution and its adaptation to smear-ripened cheeses.</title>
        <authorList>
            <person name="Moineau S."/>
        </authorList>
    </citation>
    <scope>NUCLEOTIDE SEQUENCE [LARGE SCALE GENOMIC DNA]</scope>
    <source>
        <strain evidence="16 37">SMQ-1417</strain>
        <strain evidence="17 36">SMQ-1420</strain>
    </source>
</reference>
<dbReference type="FunFam" id="3.90.1800.10:FF:000001">
    <property type="entry name" value="DNA-directed RNA polymerase subunit beta"/>
    <property type="match status" value="1"/>
</dbReference>
<evidence type="ECO:0000313" key="38">
    <source>
        <dbReference type="Proteomes" id="UP000297736"/>
    </source>
</evidence>
<proteinExistence type="inferred from homology"/>
<accession>A0A2H1KV59</accession>
<dbReference type="PATRIC" id="fig|1703.10.peg.1245"/>
<dbReference type="Proteomes" id="UP000283000">
    <property type="component" value="Chromosome"/>
</dbReference>
<dbReference type="EMBL" id="CP017150">
    <property type="protein sequence ID" value="AOP52920.1"/>
    <property type="molecule type" value="Genomic_DNA"/>
</dbReference>
<dbReference type="EMBL" id="CP025330">
    <property type="protein sequence ID" value="AZT92816.1"/>
    <property type="molecule type" value="Genomic_DNA"/>
</dbReference>
<evidence type="ECO:0000259" key="10">
    <source>
        <dbReference type="Pfam" id="PF04560"/>
    </source>
</evidence>
<dbReference type="GeneID" id="60905560"/>
<dbReference type="Proteomes" id="UP000217564">
    <property type="component" value="Unassembled WGS sequence"/>
</dbReference>
<evidence type="ECO:0000259" key="11">
    <source>
        <dbReference type="Pfam" id="PF04561"/>
    </source>
</evidence>
<dbReference type="Gene3D" id="2.30.150.10">
    <property type="entry name" value="DNA-directed RNA polymerase, beta subunit, external 1 domain"/>
    <property type="match status" value="1"/>
</dbReference>
<dbReference type="Proteomes" id="UP000282731">
    <property type="component" value="Chromosome"/>
</dbReference>
<feature type="domain" description="RNA polymerase beta subunit protrusion" evidence="12">
    <location>
        <begin position="86"/>
        <end position="407"/>
    </location>
</feature>
<dbReference type="HAMAP" id="MF_01321">
    <property type="entry name" value="RNApol_bact_RpoB"/>
    <property type="match status" value="1"/>
</dbReference>
<evidence type="ECO:0000313" key="28">
    <source>
        <dbReference type="Proteomes" id="UP000217564"/>
    </source>
</evidence>
<dbReference type="InterPro" id="IPR037033">
    <property type="entry name" value="DNA-dir_RNAP_su2_hyb_sf"/>
</dbReference>
<accession>A0A1D7W1R4</accession>
<dbReference type="EMBL" id="NRHA01000015">
    <property type="protein sequence ID" value="PCC52971.1"/>
    <property type="molecule type" value="Genomic_DNA"/>
</dbReference>
<keyword evidence="4 6" id="KW-0804">Transcription</keyword>
<sequence>MAAANDNTRTANAPKRISFAKIREPLEVPDLLGLQTDSFDWLIGSEAWQDRVAEAIEIGDDSVATTSGLEDIFEEISPIEDFGGSMSLSFREHRFEAAKYSIDECKERDMTYSAPLYVTAEFMNNNTGEIKSQTVFMGDFPLMTDKGTFIVNGTERVVVSQLVRSPGAYFESSVDKTTDKDIFTAKIIPSRGAWLEFEVDKRDQVGVRLDRKRKQSVTVLLKALGWSEAKILEEFGEFESIRETMAKDTVNTQDEALLDIYKKLRPAEPATAEAARNLLNNLYFNPKRYDLAKVGRYKVNRKLGVDAPLSDSVLSTDDVVATIRYLVSLHAGVDTSKGVRDGEDIELSVKLDDIDHFGNRRIRAVGELIENQVRTGLSRMERVVRERMTTQDVEAITPQTLINIRPVVAAIKEFFGTSQLSQFMDQNNPLAGLTHKRRLSALGPGGLSRDRAAMEVRDVHPSHYGRMCPIETPEGPNIGLIGSLASYARINPFGFIETPYRKVVDGVVTDDTEYLTADDELEFNIAQANAPLTEEQRFAEVEVLARPKGGGGEAELVQYDTIDFMDVSARQMVSVASALIPFLEHDDANRALMGANMQRQAVPLVMSESPVVGTGMEYRAAVDAGDVITADRPGVITEVSADFVTVLADDGTMQTYRAAKFKRSNHGTSYNQRIIVDEGDRVEAGTVLADGPSTQNGEMALGKNLLVAFMSWEGYNFEDAIILSQRLVQDDVLSSIHIEEHEVDARDTKLGAEEITRDIPNISPDALADLDDRGIIRIGAEVTDGDILVGKVTPKGETELTPEERLLRAIFGEKSREVRDTSLRVPHGEIGTVIGVRVFDREEDDELSPGVNQMVRVYVAQRRKITIGDKMAGRHGNKGVISTILPVEDMPFLADGTPVDIILNPHGVPRRMNIGQVFEVHLGWISKQGWKIEGNPEWAAELPEAAREAEAGTNLATPVFDGAHEQELRGLLDSTTPNRDGDRLIDSSGKAQLFDGRSGEPFPYPIAVGYMYMLKLHHLVDDKIHARSTGPYSMITQQPLGGKAQFGGQRFGEMEVWALEAYGAAYTLQELLTIKSDDIPGRVKVYEAIVKGENLPDPGIPESFKVLIKEMQSLCLNVEVLSSDGAEVEMRDGEDEVYRAAEELGIDLSRREAQTVEEV</sequence>
<dbReference type="InterPro" id="IPR007642">
    <property type="entry name" value="RNA_pol_Rpb2_2"/>
</dbReference>
<evidence type="ECO:0000313" key="33">
    <source>
        <dbReference type="Proteomes" id="UP000234300"/>
    </source>
</evidence>
<protein>
    <recommendedName>
        <fullName evidence="6 8">DNA-directed RNA polymerase subunit beta</fullName>
        <shortName evidence="6">RNAP subunit beta</shortName>
        <ecNumber evidence="6 8">2.7.7.6</ecNumber>
    </recommendedName>
    <alternativeName>
        <fullName evidence="6">RNA polymerase subunit beta</fullName>
    </alternativeName>
    <alternativeName>
        <fullName evidence="6">Transcriptase subunit beta</fullName>
    </alternativeName>
</protein>
<evidence type="ECO:0000256" key="5">
    <source>
        <dbReference type="ARBA" id="ARBA00048552"/>
    </source>
</evidence>
<dbReference type="Pfam" id="PF00562">
    <property type="entry name" value="RNA_pol_Rpb2_6"/>
    <property type="match status" value="1"/>
</dbReference>
<dbReference type="InterPro" id="IPR010243">
    <property type="entry name" value="RNA_pol_bsu_bac"/>
</dbReference>
<evidence type="ECO:0000256" key="8">
    <source>
        <dbReference type="RuleBase" id="RU363031"/>
    </source>
</evidence>
<evidence type="ECO:0000259" key="14">
    <source>
        <dbReference type="Pfam" id="PF10385"/>
    </source>
</evidence>
<dbReference type="NCBIfam" id="TIGR02013">
    <property type="entry name" value="rpoB"/>
    <property type="match status" value="1"/>
</dbReference>
<keyword evidence="1 6" id="KW-0240">DNA-directed RNA polymerase</keyword>
<dbReference type="Gene3D" id="3.90.1100.10">
    <property type="match status" value="1"/>
</dbReference>
<evidence type="ECO:0000313" key="30">
    <source>
        <dbReference type="Proteomes" id="UP000217881"/>
    </source>
</evidence>
<dbReference type="Proteomes" id="UP000234525">
    <property type="component" value="Unassembled WGS sequence"/>
</dbReference>
<dbReference type="EMBL" id="FXZB01000018">
    <property type="protein sequence ID" value="SMX89262.1"/>
    <property type="molecule type" value="Genomic_DNA"/>
</dbReference>
<evidence type="ECO:0000313" key="22">
    <source>
        <dbReference type="EMBL" id="PCC52971.1"/>
    </source>
</evidence>
<keyword evidence="2 6" id="KW-0808">Transferase</keyword>
<dbReference type="Pfam" id="PF10385">
    <property type="entry name" value="RNA_pol_Rpb2_45"/>
    <property type="match status" value="1"/>
</dbReference>
<dbReference type="Proteomes" id="UP000234300">
    <property type="component" value="Unassembled WGS sequence"/>
</dbReference>
<dbReference type="Gene3D" id="3.90.1110.10">
    <property type="entry name" value="RNA polymerase Rpb2, domain 2"/>
    <property type="match status" value="1"/>
</dbReference>
<dbReference type="Proteomes" id="UP000217881">
    <property type="component" value="Unassembled WGS sequence"/>
</dbReference>
<comment type="subunit">
    <text evidence="6 8">The RNAP catalytic core consists of 2 alpha, 1 beta, 1 beta' and 1 omega subunit. When a sigma factor is associated with the core the holoenzyme is formed, which can initiate transcription.</text>
</comment>
<keyword evidence="35" id="KW-1185">Reference proteome</keyword>
<dbReference type="Pfam" id="PF04563">
    <property type="entry name" value="RNA_pol_Rpb2_1"/>
    <property type="match status" value="1"/>
</dbReference>
<evidence type="ECO:0000313" key="16">
    <source>
        <dbReference type="EMBL" id="AZT92816.1"/>
    </source>
</evidence>
<dbReference type="GO" id="GO:0006351">
    <property type="term" value="P:DNA-templated transcription"/>
    <property type="evidence" value="ECO:0007669"/>
    <property type="project" value="UniProtKB-UniRule"/>
</dbReference>
<name>A0A1D7W1R4_BREAU</name>
<feature type="domain" description="RNA polymerase Rpb2" evidence="13">
    <location>
        <begin position="422"/>
        <end position="490"/>
    </location>
</feature>
<dbReference type="GO" id="GO:0003677">
    <property type="term" value="F:DNA binding"/>
    <property type="evidence" value="ECO:0007669"/>
    <property type="project" value="UniProtKB-UniRule"/>
</dbReference>
<dbReference type="Pfam" id="PF04565">
    <property type="entry name" value="RNA_pol_Rpb2_3"/>
    <property type="match status" value="1"/>
</dbReference>
<evidence type="ECO:0000313" key="19">
    <source>
        <dbReference type="EMBL" id="PCC42960.1"/>
    </source>
</evidence>
<dbReference type="Gene3D" id="2.40.270.10">
    <property type="entry name" value="DNA-directed RNA polymerase, subunit 2, domain 6"/>
    <property type="match status" value="1"/>
</dbReference>
<dbReference type="Proteomes" id="UP000234327">
    <property type="component" value="Unassembled WGS sequence"/>
</dbReference>
<dbReference type="PROSITE" id="PS01166">
    <property type="entry name" value="RNA_POL_BETA"/>
    <property type="match status" value="1"/>
</dbReference>
<feature type="domain" description="DNA-directed RNA polymerase beta subunit external 1" evidence="14">
    <location>
        <begin position="500"/>
        <end position="568"/>
    </location>
</feature>
<dbReference type="InterPro" id="IPR019462">
    <property type="entry name" value="DNA-dir_RNA_pol_bsu_external_1"/>
</dbReference>
<accession>A0A2A3ZC31</accession>
<reference evidence="27" key="2">
    <citation type="submission" date="2016-09" db="EMBL/GenBank/DDBJ databases">
        <title>Complete Genome Sequence of Brevibacterium linens SMQ-1335.</title>
        <authorList>
            <person name="de Melo A.G."/>
            <person name="Labrie S.J."/>
            <person name="Dumaresq J."/>
            <person name="Roberts R.J."/>
            <person name="Tremblay D.M."/>
            <person name="Moineau S."/>
        </authorList>
    </citation>
    <scope>NUCLEOTIDE SEQUENCE [LARGE SCALE GENOMIC DNA]</scope>
    <source>
        <strain evidence="27">SMQ-1335</strain>
    </source>
</reference>